<dbReference type="Gene3D" id="3.30.2010.10">
    <property type="entry name" value="Metalloproteases ('zincins'), catalytic domain"/>
    <property type="match status" value="1"/>
</dbReference>
<evidence type="ECO:0000313" key="3">
    <source>
        <dbReference type="EMBL" id="GAT31710.1"/>
    </source>
</evidence>
<evidence type="ECO:0000256" key="1">
    <source>
        <dbReference type="SAM" id="Phobius"/>
    </source>
</evidence>
<reference evidence="4" key="1">
    <citation type="journal article" date="2017" name="Genome Announc.">
        <title>Draft Genome Sequence of Terrimicrobium sacchariphilum NM-5T, a Facultative Anaerobic Soil Bacterium of the Class Spartobacteria.</title>
        <authorList>
            <person name="Qiu Y.L."/>
            <person name="Tourlousse D.M."/>
            <person name="Matsuura N."/>
            <person name="Ohashi A."/>
            <person name="Sekiguchi Y."/>
        </authorList>
    </citation>
    <scope>NUCLEOTIDE SEQUENCE [LARGE SCALE GENOMIC DNA]</scope>
    <source>
        <strain evidence="4">NM-5</strain>
    </source>
</reference>
<dbReference type="InParanoid" id="A0A146G245"/>
<proteinExistence type="predicted"/>
<feature type="transmembrane region" description="Helical" evidence="1">
    <location>
        <begin position="7"/>
        <end position="25"/>
    </location>
</feature>
<gene>
    <name evidence="3" type="ORF">TSACC_2104</name>
</gene>
<dbReference type="STRING" id="690879.TSACC_2104"/>
<evidence type="ECO:0000259" key="2">
    <source>
        <dbReference type="Pfam" id="PF05569"/>
    </source>
</evidence>
<dbReference type="PANTHER" id="PTHR34978:SF3">
    <property type="entry name" value="SLR0241 PROTEIN"/>
    <property type="match status" value="1"/>
</dbReference>
<name>A0A146G245_TERSA</name>
<dbReference type="InterPro" id="IPR008756">
    <property type="entry name" value="Peptidase_M56"/>
</dbReference>
<dbReference type="Pfam" id="PF13211">
    <property type="entry name" value="DUF4019"/>
    <property type="match status" value="1"/>
</dbReference>
<feature type="transmembrane region" description="Helical" evidence="1">
    <location>
        <begin position="96"/>
        <end position="120"/>
    </location>
</feature>
<keyword evidence="1" id="KW-0812">Transmembrane</keyword>
<dbReference type="Pfam" id="PF05569">
    <property type="entry name" value="Peptidase_M56"/>
    <property type="match status" value="1"/>
</dbReference>
<dbReference type="Proteomes" id="UP000076023">
    <property type="component" value="Unassembled WGS sequence"/>
</dbReference>
<feature type="domain" description="Peptidase M56" evidence="2">
    <location>
        <begin position="3"/>
        <end position="283"/>
    </location>
</feature>
<dbReference type="InterPro" id="IPR052173">
    <property type="entry name" value="Beta-lactam_resp_regulator"/>
</dbReference>
<dbReference type="InterPro" id="IPR025091">
    <property type="entry name" value="DUF4019"/>
</dbReference>
<keyword evidence="1" id="KW-1133">Transmembrane helix</keyword>
<keyword evidence="1" id="KW-0472">Membrane</keyword>
<dbReference type="EMBL" id="BDCO01000002">
    <property type="protein sequence ID" value="GAT31710.1"/>
    <property type="molecule type" value="Genomic_DNA"/>
</dbReference>
<comment type="caution">
    <text evidence="3">The sequence shown here is derived from an EMBL/GenBank/DDBJ whole genome shotgun (WGS) entry which is preliminary data.</text>
</comment>
<dbReference type="CDD" id="cd07341">
    <property type="entry name" value="M56_BlaR1_MecR1_like"/>
    <property type="match status" value="1"/>
</dbReference>
<feature type="transmembrane region" description="Helical" evidence="1">
    <location>
        <begin position="294"/>
        <end position="311"/>
    </location>
</feature>
<dbReference type="OrthoDB" id="180557at2"/>
<feature type="transmembrane region" description="Helical" evidence="1">
    <location>
        <begin position="32"/>
        <end position="51"/>
    </location>
</feature>
<evidence type="ECO:0000313" key="4">
    <source>
        <dbReference type="Proteomes" id="UP000076023"/>
    </source>
</evidence>
<sequence>MTTLIDLTLRGTLAVALVFALSLMLRRSSRSGALRLWWLVAALVFLCPLRTPHLGLWGGDTPTEMASTSALRYAPAESVASQASRVVQKAVPVLQIVWLAGFLVSCGLVVGRSAVFLSAWRRHRLCTDSRLLDLLEECKASLGITIPIGLIVDEKIPAPAVLGWLRPRLLLPAVFTREASEDSLRHVLRHELAHIRAADIAAGWLFALVRCLHWFNPAAYFLHREWIRSREEAADEAAVQADDRAGASRAYGETLLGMAAETSFAPNLAGIGESFRHLRRRIDRIMKTQHRKPRMLLTALVAVILGGIATLQPGHAESPKDQAVAAMESWLGGIDAGKYPESWQAASADFQKAVTETQWVEALKAVRAPLGELKERKLASALQQTEVPGPKGTIKGNFVIAQFESSFENLKFALETVTFVEEGGTWKASGYYIKPR</sequence>
<dbReference type="PANTHER" id="PTHR34978">
    <property type="entry name" value="POSSIBLE SENSOR-TRANSDUCER PROTEIN BLAR"/>
    <property type="match status" value="1"/>
</dbReference>
<protein>
    <submittedName>
        <fullName evidence="3">Signal transducer regulating beta-lactamase production</fullName>
    </submittedName>
</protein>
<keyword evidence="4" id="KW-1185">Reference proteome</keyword>
<accession>A0A146G245</accession>
<dbReference type="RefSeq" id="WP_075077595.1">
    <property type="nucleotide sequence ID" value="NZ_BDCO01000002.1"/>
</dbReference>
<organism evidence="3 4">
    <name type="scientific">Terrimicrobium sacchariphilum</name>
    <dbReference type="NCBI Taxonomy" id="690879"/>
    <lineage>
        <taxon>Bacteria</taxon>
        <taxon>Pseudomonadati</taxon>
        <taxon>Verrucomicrobiota</taxon>
        <taxon>Terrimicrobiia</taxon>
        <taxon>Terrimicrobiales</taxon>
        <taxon>Terrimicrobiaceae</taxon>
        <taxon>Terrimicrobium</taxon>
    </lineage>
</organism>
<dbReference type="AlphaFoldDB" id="A0A146G245"/>